<dbReference type="Proteomes" id="UP000436088">
    <property type="component" value="Unassembled WGS sequence"/>
</dbReference>
<evidence type="ECO:0000313" key="1">
    <source>
        <dbReference type="EMBL" id="KAE8662590.1"/>
    </source>
</evidence>
<keyword evidence="2" id="KW-1185">Reference proteome</keyword>
<reference evidence="1" key="1">
    <citation type="submission" date="2019-09" db="EMBL/GenBank/DDBJ databases">
        <title>Draft genome information of white flower Hibiscus syriacus.</title>
        <authorList>
            <person name="Kim Y.-M."/>
        </authorList>
    </citation>
    <scope>NUCLEOTIDE SEQUENCE [LARGE SCALE GENOMIC DNA]</scope>
    <source>
        <strain evidence="1">YM2019G1</strain>
    </source>
</reference>
<accession>A0A6A2X298</accession>
<dbReference type="EMBL" id="VEPZ02001699">
    <property type="protein sequence ID" value="KAE8662590.1"/>
    <property type="molecule type" value="Genomic_DNA"/>
</dbReference>
<evidence type="ECO:0000313" key="2">
    <source>
        <dbReference type="Proteomes" id="UP000436088"/>
    </source>
</evidence>
<sequence length="251" mass="28368">MHHHRRRHGGHRWTRNDARNTIVREVSKTGGRINEKLTEIELNLTILPTEINDKRRRFTTRGLRGFVHRSTTNTMVVLVRRTEVERVLTDENLGLLITDRDSTLEFWLRECGRRSPCLPGDLRRGLLCMGHAQPNHRSPCTPSDLLGRHAPGDQGGRHALGATKDSWGDRAMHSGLGSCMGHSRRPRNGSCMGHSGPWSPGKVASRRACSRAWMGVLLWRDGRAWAWRSLAGRSQGMHGDLPGRWACMATW</sequence>
<organism evidence="1 2">
    <name type="scientific">Hibiscus syriacus</name>
    <name type="common">Rose of Sharon</name>
    <dbReference type="NCBI Taxonomy" id="106335"/>
    <lineage>
        <taxon>Eukaryota</taxon>
        <taxon>Viridiplantae</taxon>
        <taxon>Streptophyta</taxon>
        <taxon>Embryophyta</taxon>
        <taxon>Tracheophyta</taxon>
        <taxon>Spermatophyta</taxon>
        <taxon>Magnoliopsida</taxon>
        <taxon>eudicotyledons</taxon>
        <taxon>Gunneridae</taxon>
        <taxon>Pentapetalae</taxon>
        <taxon>rosids</taxon>
        <taxon>malvids</taxon>
        <taxon>Malvales</taxon>
        <taxon>Malvaceae</taxon>
        <taxon>Malvoideae</taxon>
        <taxon>Hibiscus</taxon>
    </lineage>
</organism>
<dbReference type="AlphaFoldDB" id="A0A6A2X298"/>
<name>A0A6A2X298_HIBSY</name>
<gene>
    <name evidence="1" type="ORF">F3Y22_tig00113279pilonHSYRG00040</name>
</gene>
<proteinExistence type="predicted"/>
<protein>
    <submittedName>
        <fullName evidence="1">Uncharacterized protein</fullName>
    </submittedName>
</protein>
<comment type="caution">
    <text evidence="1">The sequence shown here is derived from an EMBL/GenBank/DDBJ whole genome shotgun (WGS) entry which is preliminary data.</text>
</comment>